<feature type="coiled-coil region" evidence="2">
    <location>
        <begin position="323"/>
        <end position="350"/>
    </location>
</feature>
<dbReference type="InterPro" id="IPR003423">
    <property type="entry name" value="OMP_efflux"/>
</dbReference>
<name>A0A7C3CMT1_9BACT</name>
<comment type="caution">
    <text evidence="4">The sequence shown here is derived from an EMBL/GenBank/DDBJ whole genome shotgun (WGS) entry which is preliminary data.</text>
</comment>
<dbReference type="Pfam" id="PF02321">
    <property type="entry name" value="OEP"/>
    <property type="match status" value="2"/>
</dbReference>
<gene>
    <name evidence="4" type="ORF">ENJ40_04130</name>
</gene>
<dbReference type="SUPFAM" id="SSF56954">
    <property type="entry name" value="Outer membrane efflux proteins (OEP)"/>
    <property type="match status" value="1"/>
</dbReference>
<proteinExistence type="inferred from homology"/>
<accession>A0A7C3CMT1</accession>
<comment type="similarity">
    <text evidence="1">Belongs to the outer membrane factor (OMF) (TC 1.B.17) family.</text>
</comment>
<dbReference type="PANTHER" id="PTHR30203:SF24">
    <property type="entry name" value="BLR4935 PROTEIN"/>
    <property type="match status" value="1"/>
</dbReference>
<dbReference type="EMBL" id="DRMH01000050">
    <property type="protein sequence ID" value="HFC97635.1"/>
    <property type="molecule type" value="Genomic_DNA"/>
</dbReference>
<evidence type="ECO:0000313" key="4">
    <source>
        <dbReference type="EMBL" id="HFC97635.1"/>
    </source>
</evidence>
<keyword evidence="3" id="KW-0732">Signal</keyword>
<dbReference type="AlphaFoldDB" id="A0A7C3CMT1"/>
<evidence type="ECO:0000256" key="1">
    <source>
        <dbReference type="ARBA" id="ARBA00007613"/>
    </source>
</evidence>
<dbReference type="Proteomes" id="UP000886043">
    <property type="component" value="Unassembled WGS sequence"/>
</dbReference>
<evidence type="ECO:0000256" key="3">
    <source>
        <dbReference type="SAM" id="SignalP"/>
    </source>
</evidence>
<keyword evidence="2" id="KW-0175">Coiled coil</keyword>
<dbReference type="PANTHER" id="PTHR30203">
    <property type="entry name" value="OUTER MEMBRANE CATION EFFLUX PROTEIN"/>
    <property type="match status" value="1"/>
</dbReference>
<feature type="chain" id="PRO_5028278651" evidence="3">
    <location>
        <begin position="24"/>
        <end position="416"/>
    </location>
</feature>
<evidence type="ECO:0000256" key="2">
    <source>
        <dbReference type="SAM" id="Coils"/>
    </source>
</evidence>
<dbReference type="Gene3D" id="1.20.1600.10">
    <property type="entry name" value="Outer membrane efflux proteins (OEP)"/>
    <property type="match status" value="1"/>
</dbReference>
<feature type="signal peptide" evidence="3">
    <location>
        <begin position="1"/>
        <end position="23"/>
    </location>
</feature>
<sequence length="416" mass="48671">MNMRRNTVLFLVLLWLWSPGVWAGIADAENSSLSFPVVLDLVFAQHPALKTFREREKAVRFEAAQASRLKNPELSFTFEDVFGSGEFSGIRSSETTLEISQSLPLFGQREKRRQAILARKKVLEAAGEEARLLLFRETALAFVETLYARHRATLYEELLSLSRKLLAVSEAKFLAGKIPETEKIRAEIVVADTETRLRNAREAYRSALRRLARLWGGTPPSDVRGDFFRRKDFFLKGLPKDHPRLKRFQAEVRRLEKEIERARAEALPEITFSSGVRFYNESDERTFVFGLSLPLPLLNRNLDRIASLQQKITTTKLDLQAERWNLSRKMERVRSELRRVEEEIRTLERQLLPRARDIYRRNLEAYRLGKAEFLRVLDAQRTLFELRLSRLEAYRRYHRLQAEALFLMARIEKDLF</sequence>
<dbReference type="GO" id="GO:0015562">
    <property type="term" value="F:efflux transmembrane transporter activity"/>
    <property type="evidence" value="ECO:0007669"/>
    <property type="project" value="InterPro"/>
</dbReference>
<reference evidence="4" key="1">
    <citation type="journal article" date="2020" name="mSystems">
        <title>Genome- and Community-Level Interaction Insights into Carbon Utilization and Element Cycling Functions of Hydrothermarchaeota in Hydrothermal Sediment.</title>
        <authorList>
            <person name="Zhou Z."/>
            <person name="Liu Y."/>
            <person name="Xu W."/>
            <person name="Pan J."/>
            <person name="Luo Z.H."/>
            <person name="Li M."/>
        </authorList>
    </citation>
    <scope>NUCLEOTIDE SEQUENCE [LARGE SCALE GENOMIC DNA]</scope>
    <source>
        <strain evidence="4">HyVt-483</strain>
    </source>
</reference>
<protein>
    <submittedName>
        <fullName evidence="4">TolC family protein</fullName>
    </submittedName>
</protein>
<dbReference type="InterPro" id="IPR010131">
    <property type="entry name" value="MdtP/NodT-like"/>
</dbReference>
<organism evidence="4">
    <name type="scientific">Thermosulfurimonas dismutans</name>
    <dbReference type="NCBI Taxonomy" id="999894"/>
    <lineage>
        <taxon>Bacteria</taxon>
        <taxon>Pseudomonadati</taxon>
        <taxon>Thermodesulfobacteriota</taxon>
        <taxon>Thermodesulfobacteria</taxon>
        <taxon>Thermodesulfobacteriales</taxon>
        <taxon>Thermodesulfobacteriaceae</taxon>
        <taxon>Thermosulfurimonas</taxon>
    </lineage>
</organism>